<evidence type="ECO:0000259" key="3">
    <source>
        <dbReference type="PROSITE" id="PS50006"/>
    </source>
</evidence>
<dbReference type="Proteomes" id="UP001157160">
    <property type="component" value="Unassembled WGS sequence"/>
</dbReference>
<evidence type="ECO:0000313" key="5">
    <source>
        <dbReference type="Proteomes" id="UP001157160"/>
    </source>
</evidence>
<evidence type="ECO:0000256" key="2">
    <source>
        <dbReference type="SAM" id="MobiDB-lite"/>
    </source>
</evidence>
<evidence type="ECO:0000313" key="4">
    <source>
        <dbReference type="EMBL" id="GMA27812.1"/>
    </source>
</evidence>
<proteinExistence type="predicted"/>
<dbReference type="InterPro" id="IPR000253">
    <property type="entry name" value="FHA_dom"/>
</dbReference>
<reference evidence="4 5" key="1">
    <citation type="journal article" date="2014" name="Int. J. Syst. Evol. Microbiol.">
        <title>Complete genome sequence of Corynebacterium casei LMG S-19264T (=DSM 44701T), isolated from a smear-ripened cheese.</title>
        <authorList>
            <consortium name="US DOE Joint Genome Institute (JGI-PGF)"/>
            <person name="Walter F."/>
            <person name="Albersmeier A."/>
            <person name="Kalinowski J."/>
            <person name="Ruckert C."/>
        </authorList>
    </citation>
    <scope>NUCLEOTIDE SEQUENCE [LARGE SCALE GENOMIC DNA]</scope>
    <source>
        <strain evidence="4 5">NBRC 112289</strain>
    </source>
</reference>
<feature type="compositionally biased region" description="Pro residues" evidence="2">
    <location>
        <begin position="11"/>
        <end position="30"/>
    </location>
</feature>
<keyword evidence="5" id="KW-1185">Reference proteome</keyword>
<dbReference type="InterPro" id="IPR008984">
    <property type="entry name" value="SMAD_FHA_dom_sf"/>
</dbReference>
<keyword evidence="1" id="KW-0597">Phosphoprotein</keyword>
<feature type="domain" description="FHA" evidence="3">
    <location>
        <begin position="83"/>
        <end position="137"/>
    </location>
</feature>
<comment type="caution">
    <text evidence="4">The sequence shown here is derived from an EMBL/GenBank/DDBJ whole genome shotgun (WGS) entry which is preliminary data.</text>
</comment>
<protein>
    <recommendedName>
        <fullName evidence="3">FHA domain-containing protein</fullName>
    </recommendedName>
</protein>
<organism evidence="4 5">
    <name type="scientific">Arenivirga flava</name>
    <dbReference type="NCBI Taxonomy" id="1930060"/>
    <lineage>
        <taxon>Bacteria</taxon>
        <taxon>Bacillati</taxon>
        <taxon>Actinomycetota</taxon>
        <taxon>Actinomycetes</taxon>
        <taxon>Micrococcales</taxon>
        <taxon>Microbacteriaceae</taxon>
        <taxon>Arenivirga</taxon>
    </lineage>
</organism>
<name>A0AA37XBY1_9MICO</name>
<accession>A0AA37XBY1</accession>
<dbReference type="AlphaFoldDB" id="A0AA37XBY1"/>
<dbReference type="PROSITE" id="PS50006">
    <property type="entry name" value="FHA_DOMAIN"/>
    <property type="match status" value="1"/>
</dbReference>
<feature type="compositionally biased region" description="Low complexity" evidence="2">
    <location>
        <begin position="31"/>
        <end position="40"/>
    </location>
</feature>
<dbReference type="Pfam" id="PF00498">
    <property type="entry name" value="FHA"/>
    <property type="match status" value="1"/>
</dbReference>
<dbReference type="SMART" id="SM00240">
    <property type="entry name" value="FHA"/>
    <property type="match status" value="1"/>
</dbReference>
<evidence type="ECO:0000256" key="1">
    <source>
        <dbReference type="ARBA" id="ARBA00022553"/>
    </source>
</evidence>
<dbReference type="EMBL" id="BSUL01000001">
    <property type="protein sequence ID" value="GMA27812.1"/>
    <property type="molecule type" value="Genomic_DNA"/>
</dbReference>
<dbReference type="RefSeq" id="WP_284230712.1">
    <property type="nucleotide sequence ID" value="NZ_BSUL01000001.1"/>
</dbReference>
<sequence length="185" mass="18764">MTDEGDRYLITPPPGLLPPAPPSDAPPAHAPAPLHTGTAPVPARGFATPAPGAVFGGPLAAEPARPAVLVLQDGRRLPIVGGLLLGRAPVARDDLGQAVPVPVTDAARSVSKTHALLRAEAGRVLVRDLGSTNGTWIVHADGRVDEVSSTAFSEVPATAHLELGHCPLRIEPGADDAAPHGPVVA</sequence>
<gene>
    <name evidence="4" type="ORF">GCM10025874_10650</name>
</gene>
<dbReference type="Gene3D" id="2.60.200.20">
    <property type="match status" value="1"/>
</dbReference>
<feature type="region of interest" description="Disordered" evidence="2">
    <location>
        <begin position="1"/>
        <end position="45"/>
    </location>
</feature>
<dbReference type="CDD" id="cd00060">
    <property type="entry name" value="FHA"/>
    <property type="match status" value="1"/>
</dbReference>
<dbReference type="SUPFAM" id="SSF49879">
    <property type="entry name" value="SMAD/FHA domain"/>
    <property type="match status" value="1"/>
</dbReference>